<keyword evidence="2" id="KW-0489">Methyltransferase</keyword>
<dbReference type="SUPFAM" id="SSF53335">
    <property type="entry name" value="S-adenosyl-L-methionine-dependent methyltransferases"/>
    <property type="match status" value="1"/>
</dbReference>
<reference evidence="2" key="1">
    <citation type="submission" date="2020-11" db="EMBL/GenBank/DDBJ databases">
        <title>Multidrug resistant novel bacterium Savagea serpentis sp. nov., isolated from the scats of a vine snake (Ahaetulla nasuta).</title>
        <authorList>
            <person name="Venkata Ramana V."/>
            <person name="Vikas Patil S."/>
            <person name="Yogita Lugani V."/>
        </authorList>
    </citation>
    <scope>NUCLEOTIDE SEQUENCE</scope>
    <source>
        <strain evidence="2">SN6</strain>
    </source>
</reference>
<dbReference type="AlphaFoldDB" id="A0A8J7G5J7"/>
<proteinExistence type="predicted"/>
<protein>
    <submittedName>
        <fullName evidence="2">SAM-dependent methyltransferase</fullName>
    </submittedName>
</protein>
<dbReference type="InterPro" id="IPR029063">
    <property type="entry name" value="SAM-dependent_MTases_sf"/>
</dbReference>
<dbReference type="GO" id="GO:0031151">
    <property type="term" value="F:histone H3K79 methyltransferase activity"/>
    <property type="evidence" value="ECO:0007669"/>
    <property type="project" value="InterPro"/>
</dbReference>
<dbReference type="InterPro" id="IPR025789">
    <property type="entry name" value="DOT1_dom"/>
</dbReference>
<dbReference type="Gene3D" id="3.40.50.150">
    <property type="entry name" value="Vaccinia Virus protein VP39"/>
    <property type="match status" value="1"/>
</dbReference>
<keyword evidence="3" id="KW-1185">Reference proteome</keyword>
<evidence type="ECO:0000313" key="3">
    <source>
        <dbReference type="Proteomes" id="UP000622653"/>
    </source>
</evidence>
<dbReference type="GO" id="GO:0032259">
    <property type="term" value="P:methylation"/>
    <property type="evidence" value="ECO:0007669"/>
    <property type="project" value="UniProtKB-KW"/>
</dbReference>
<dbReference type="EMBL" id="JADKPV010000001">
    <property type="protein sequence ID" value="MBF4500746.1"/>
    <property type="molecule type" value="Genomic_DNA"/>
</dbReference>
<gene>
    <name evidence="2" type="ORF">IRY55_05150</name>
</gene>
<comment type="caution">
    <text evidence="2">The sequence shown here is derived from an EMBL/GenBank/DDBJ whole genome shotgun (WGS) entry which is preliminary data.</text>
</comment>
<evidence type="ECO:0000313" key="2">
    <source>
        <dbReference type="EMBL" id="MBF4500746.1"/>
    </source>
</evidence>
<evidence type="ECO:0000259" key="1">
    <source>
        <dbReference type="Pfam" id="PF08123"/>
    </source>
</evidence>
<organism evidence="2 3">
    <name type="scientific">Savagea serpentis</name>
    <dbReference type="NCBI Taxonomy" id="2785297"/>
    <lineage>
        <taxon>Bacteria</taxon>
        <taxon>Bacillati</taxon>
        <taxon>Bacillota</taxon>
        <taxon>Bacilli</taxon>
        <taxon>Bacillales</taxon>
        <taxon>Caryophanaceae</taxon>
        <taxon>Savagea</taxon>
    </lineage>
</organism>
<keyword evidence="2" id="KW-0808">Transferase</keyword>
<dbReference type="RefSeq" id="WP_194562169.1">
    <property type="nucleotide sequence ID" value="NZ_JADKPV010000001.1"/>
</dbReference>
<dbReference type="Pfam" id="PF08123">
    <property type="entry name" value="DOT1"/>
    <property type="match status" value="1"/>
</dbReference>
<name>A0A8J7G5J7_9BACL</name>
<sequence>MVAAHYEKQLLIKTTGWRSDLKKSTHHHRYEPTPYEALDELFYEYDLQEDAVLVDFGSGKGRVPFYVHSRFQNLVKGIEMSEELHAKALLNKETFRTRIRRGKGKIRFKQKFAERYLVKKEDTHFYFFNPFTVELFQQVVQRIVASAKEHPREIDIILYYPTESYIRFLERSTPFRVTQEVVVPGLYEKDDHARFLIYRMKTQQTT</sequence>
<accession>A0A8J7G5J7</accession>
<dbReference type="Proteomes" id="UP000622653">
    <property type="component" value="Unassembled WGS sequence"/>
</dbReference>
<feature type="domain" description="DOT1" evidence="1">
    <location>
        <begin position="30"/>
        <end position="113"/>
    </location>
</feature>